<dbReference type="CDD" id="cd00167">
    <property type="entry name" value="SANT"/>
    <property type="match status" value="2"/>
</dbReference>
<gene>
    <name evidence="3" type="ORF">DFQ27_006888</name>
</gene>
<feature type="compositionally biased region" description="Basic and acidic residues" evidence="1">
    <location>
        <begin position="872"/>
        <end position="889"/>
    </location>
</feature>
<feature type="compositionally biased region" description="Low complexity" evidence="1">
    <location>
        <begin position="537"/>
        <end position="548"/>
    </location>
</feature>
<feature type="region of interest" description="Disordered" evidence="1">
    <location>
        <begin position="524"/>
        <end position="562"/>
    </location>
</feature>
<feature type="compositionally biased region" description="Low complexity" evidence="1">
    <location>
        <begin position="1409"/>
        <end position="1441"/>
    </location>
</feature>
<feature type="region of interest" description="Disordered" evidence="1">
    <location>
        <begin position="692"/>
        <end position="718"/>
    </location>
</feature>
<evidence type="ECO:0000313" key="3">
    <source>
        <dbReference type="EMBL" id="KAG0268394.1"/>
    </source>
</evidence>
<feature type="compositionally biased region" description="Polar residues" evidence="1">
    <location>
        <begin position="1092"/>
        <end position="1103"/>
    </location>
</feature>
<feature type="compositionally biased region" description="Basic and acidic residues" evidence="1">
    <location>
        <begin position="753"/>
        <end position="766"/>
    </location>
</feature>
<feature type="compositionally biased region" description="Polar residues" evidence="1">
    <location>
        <begin position="1471"/>
        <end position="1482"/>
    </location>
</feature>
<feature type="domain" description="Myb-like" evidence="2">
    <location>
        <begin position="557"/>
        <end position="613"/>
    </location>
</feature>
<feature type="region of interest" description="Disordered" evidence="1">
    <location>
        <begin position="499"/>
        <end position="518"/>
    </location>
</feature>
<feature type="compositionally biased region" description="Low complexity" evidence="1">
    <location>
        <begin position="1484"/>
        <end position="1496"/>
    </location>
</feature>
<feature type="compositionally biased region" description="Basic and acidic residues" evidence="1">
    <location>
        <begin position="825"/>
        <end position="856"/>
    </location>
</feature>
<dbReference type="InterPro" id="IPR001005">
    <property type="entry name" value="SANT/Myb"/>
</dbReference>
<feature type="compositionally biased region" description="Basic and acidic residues" evidence="1">
    <location>
        <begin position="1062"/>
        <end position="1081"/>
    </location>
</feature>
<feature type="compositionally biased region" description="Low complexity" evidence="1">
    <location>
        <begin position="1649"/>
        <end position="1663"/>
    </location>
</feature>
<feature type="compositionally biased region" description="Low complexity" evidence="1">
    <location>
        <begin position="1386"/>
        <end position="1398"/>
    </location>
</feature>
<evidence type="ECO:0000313" key="4">
    <source>
        <dbReference type="Proteomes" id="UP000807716"/>
    </source>
</evidence>
<organism evidence="3 4">
    <name type="scientific">Actinomortierella ambigua</name>
    <dbReference type="NCBI Taxonomy" id="1343610"/>
    <lineage>
        <taxon>Eukaryota</taxon>
        <taxon>Fungi</taxon>
        <taxon>Fungi incertae sedis</taxon>
        <taxon>Mucoromycota</taxon>
        <taxon>Mortierellomycotina</taxon>
        <taxon>Mortierellomycetes</taxon>
        <taxon>Mortierellales</taxon>
        <taxon>Mortierellaceae</taxon>
        <taxon>Actinomortierella</taxon>
    </lineage>
</organism>
<dbReference type="SUPFAM" id="SSF46689">
    <property type="entry name" value="Homeodomain-like"/>
    <property type="match status" value="1"/>
</dbReference>
<dbReference type="Proteomes" id="UP000807716">
    <property type="component" value="Unassembled WGS sequence"/>
</dbReference>
<accession>A0A9P6QJ47</accession>
<feature type="compositionally biased region" description="Polar residues" evidence="1">
    <location>
        <begin position="291"/>
        <end position="311"/>
    </location>
</feature>
<dbReference type="OrthoDB" id="676304at2759"/>
<feature type="domain" description="Myb-like" evidence="2">
    <location>
        <begin position="79"/>
        <end position="135"/>
    </location>
</feature>
<feature type="region of interest" description="Disordered" evidence="1">
    <location>
        <begin position="1324"/>
        <end position="1677"/>
    </location>
</feature>
<keyword evidence="4" id="KW-1185">Reference proteome</keyword>
<feature type="compositionally biased region" description="Basic and acidic residues" evidence="1">
    <location>
        <begin position="1594"/>
        <end position="1619"/>
    </location>
</feature>
<reference evidence="3" key="1">
    <citation type="journal article" date="2020" name="Fungal Divers.">
        <title>Resolving the Mortierellaceae phylogeny through synthesis of multi-gene phylogenetics and phylogenomics.</title>
        <authorList>
            <person name="Vandepol N."/>
            <person name="Liber J."/>
            <person name="Desiro A."/>
            <person name="Na H."/>
            <person name="Kennedy M."/>
            <person name="Barry K."/>
            <person name="Grigoriev I.V."/>
            <person name="Miller A.N."/>
            <person name="O'Donnell K."/>
            <person name="Stajich J.E."/>
            <person name="Bonito G."/>
        </authorList>
    </citation>
    <scope>NUCLEOTIDE SEQUENCE</scope>
    <source>
        <strain evidence="3">BC1065</strain>
    </source>
</reference>
<evidence type="ECO:0000256" key="1">
    <source>
        <dbReference type="SAM" id="MobiDB-lite"/>
    </source>
</evidence>
<sequence>MPSPPSASIHGENNPYQPASSARGDTRPTFVPPPPLPQGQRHPVARPPHAFKSKTLGHLARSTSAEVDNEVAIALASGRSIVSKTDWKEEDAQYLVELIEKQFPKGNIVWDWVGQQMADRGFTKNQCRSKWKRIRTKALLATEYGMKLKDAEENEIDDDDNDGKSAQKAILGLTKSLNDFGAVSDRPSSLLFSNRYQNRTASSSERPHRALPSRSQISSNHAPGRGGRYYLDQSHGQYDNDGEVDELWSDNEDTQVSGHQYRMSPPYPPAGGAATGVDPLRHEYPHHRHYTSTSPGSSRHGSLSEQGTSMPRTIFDYSHEPSSTHHHHPQHHHIHHRSKAPAATSASEVTVAVATSEGTGVTEEVLSEIAATPTSFGKIEWKPEDSDYLVELIQTKFKSRKVDWGWIAQQMEGRGYDKAQCKSRWWRVQHRSHNRNGSQGGNSIGTMTSSRGKRASMSQSDDASVHEDDRPATAAQAEEDESKSEARTRDYRQWGSAEYEDVNMAEEPVHPPVRSEDAQFSMPALGKSESQRGYRSATATGTRTTGTGPESPHTPSGPTQKHIEWKEEDSQFMFKMIEREFPVGNIVWSVIAERMASRGYSQTQCMSKWRRHLKSMKKSADEQTGMDIDADETAPAYQQHQQHLPHRPVDPQGGSSRPVSPHYDNDYEAYDSYRSRKRFNGSEQFQQHVATHFQHPPPYGHPSSSSSSNSSSRGAPIHYRSASGYSQHVEAEYDRYYDASGHHRFDSYSADQGHTRTGDNKQHDRYPSYGSEYTAFMEDGRRRMDRPRPSEYADDRDYYEHAGGRHRHFPPHPDHNSHTYPPRYPDVEPERSRSIDRRRDYHHYPQETQGDSDRYGASRMIADAGGMVSASHRGDFRPYNERDRYRYDIDGGGLYGQDDMSNPSKRAKRVQPNEYGPDDYYDSMTSYSYPPPPTSAFARRDGPPSEYNRRRERSSRLEQPYGRRSPPTALLARGHDLPETREHGDWEARVNDPRLSPTPPMSSATAPVEYRARRSNQPSPAASEQPKQQSPLPRQHQQLTELGTDVQRKVTPGERSPPLHPMEAKEEETRLGKNEESEESGRSANNPPPADTTGSTPTPSVAQANHRPAPSPLPASHPRMYDREQKDNTTPEPRASVAIATTAAAPAAARREMSPAPPPIRPPLQPHAARSQDRGVHGQEGYYYDDEYYGSRNRDRASSTWNRDDYYHHPRHYGPPSSRRSHPSMTAVAAATSGAPDHDEHHRGHSGGTPYPPPQHPSHRMPPPPPPASSDYRVTDDGEGHDAHRRREEWLDRGRYEMSDMQQLAAELERQGRKWDTIRREIRIPRLTSPFDEHEREHEGGDNRGRMMVDEYPQTYHRSQRLSYGSSYGNGSRRHPSSPPPPARPNPQSSSTAMSSSSRANVMASPPLRSSAGGRRRSFAVSAGGPASSSSSQPPASYPSPMQHRSQPPYSSYHDRPSSSSTSSAHPMPPNNNNYMRSSLQPHFSYSHFGTSSSFSPGQTDHRQGAVEGPHASKRGRSPDATERDDEGSFVGNIPSHPVIRKDHGQYKMGGEEEDMHGEQRGRPIGEPHPVSGQDQEQDQIEHDHDVVVVQHSTKNEAEHLQHQHRQREGNQSRPKEEEREAEELLSQEDIKDSEGEAIDEGQMRVMADPDNNTSTTTATTTQTRRETPQKDEPFEGNETMVISAGKDDSQAVNTKSG</sequence>
<dbReference type="EMBL" id="JAAAJB010000052">
    <property type="protein sequence ID" value="KAG0268394.1"/>
    <property type="molecule type" value="Genomic_DNA"/>
</dbReference>
<feature type="region of interest" description="Disordered" evidence="1">
    <location>
        <begin position="635"/>
        <end position="667"/>
    </location>
</feature>
<feature type="region of interest" description="Disordered" evidence="1">
    <location>
        <begin position="431"/>
        <end position="492"/>
    </location>
</feature>
<dbReference type="PROSITE" id="PS50090">
    <property type="entry name" value="MYB_LIKE"/>
    <property type="match status" value="3"/>
</dbReference>
<comment type="caution">
    <text evidence="3">The sequence shown here is derived from an EMBL/GenBank/DDBJ whole genome shotgun (WGS) entry which is preliminary data.</text>
</comment>
<feature type="compositionally biased region" description="Basic and acidic residues" evidence="1">
    <location>
        <begin position="483"/>
        <end position="492"/>
    </location>
</feature>
<feature type="compositionally biased region" description="Pro residues" evidence="1">
    <location>
        <begin position="1155"/>
        <end position="1165"/>
    </location>
</feature>
<feature type="compositionally biased region" description="Polar residues" evidence="1">
    <location>
        <begin position="1015"/>
        <end position="1041"/>
    </location>
</feature>
<dbReference type="InterPro" id="IPR009057">
    <property type="entry name" value="Homeodomain-like_sf"/>
</dbReference>
<feature type="region of interest" description="Disordered" evidence="1">
    <location>
        <begin position="1"/>
        <end position="50"/>
    </location>
</feature>
<feature type="domain" description="Myb-like" evidence="2">
    <location>
        <begin position="381"/>
        <end position="429"/>
    </location>
</feature>
<feature type="compositionally biased region" description="Low complexity" evidence="1">
    <location>
        <begin position="1448"/>
        <end position="1466"/>
    </location>
</feature>
<feature type="compositionally biased region" description="Basic and acidic residues" evidence="1">
    <location>
        <begin position="938"/>
        <end position="949"/>
    </location>
</feature>
<feature type="compositionally biased region" description="Basic and acidic residues" evidence="1">
    <location>
        <begin position="1331"/>
        <end position="1349"/>
    </location>
</feature>
<feature type="compositionally biased region" description="Basic and acidic residues" evidence="1">
    <location>
        <begin position="1664"/>
        <end position="1674"/>
    </location>
</feature>
<dbReference type="SMART" id="SM00717">
    <property type="entry name" value="SANT"/>
    <property type="match status" value="3"/>
</dbReference>
<feature type="region of interest" description="Disordered" evidence="1">
    <location>
        <begin position="801"/>
        <end position="1287"/>
    </location>
</feature>
<feature type="compositionally biased region" description="Basic and acidic residues" evidence="1">
    <location>
        <begin position="1119"/>
        <end position="1129"/>
    </location>
</feature>
<feature type="compositionally biased region" description="Basic residues" evidence="1">
    <location>
        <begin position="324"/>
        <end position="339"/>
    </location>
</feature>
<feature type="compositionally biased region" description="Polar residues" evidence="1">
    <location>
        <begin position="444"/>
        <end position="462"/>
    </location>
</feature>
<feature type="compositionally biased region" description="Basic and acidic residues" evidence="1">
    <location>
        <begin position="1557"/>
        <end position="1566"/>
    </location>
</feature>
<evidence type="ECO:0000259" key="2">
    <source>
        <dbReference type="PROSITE" id="PS50090"/>
    </source>
</evidence>
<feature type="compositionally biased region" description="Low complexity" evidence="1">
    <location>
        <begin position="703"/>
        <end position="712"/>
    </location>
</feature>
<proteinExistence type="predicted"/>
<feature type="compositionally biased region" description="Acidic residues" evidence="1">
    <location>
        <begin position="240"/>
        <end position="253"/>
    </location>
</feature>
<feature type="compositionally biased region" description="Basic and acidic residues" evidence="1">
    <location>
        <begin position="507"/>
        <end position="517"/>
    </location>
</feature>
<feature type="compositionally biased region" description="Low complexity" evidence="1">
    <location>
        <begin position="1133"/>
        <end position="1148"/>
    </location>
</feature>
<feature type="compositionally biased region" description="Basic and acidic residues" evidence="1">
    <location>
        <begin position="1192"/>
        <end position="1208"/>
    </location>
</feature>
<feature type="region of interest" description="Disordered" evidence="1">
    <location>
        <begin position="747"/>
        <end position="769"/>
    </location>
</feature>
<feature type="region of interest" description="Disordered" evidence="1">
    <location>
        <begin position="197"/>
        <end position="349"/>
    </location>
</feature>
<name>A0A9P6QJ47_9FUNG</name>
<feature type="compositionally biased region" description="Basic and acidic residues" evidence="1">
    <location>
        <begin position="1273"/>
        <end position="1287"/>
    </location>
</feature>
<protein>
    <recommendedName>
        <fullName evidence="2">Myb-like domain-containing protein</fullName>
    </recommendedName>
</protein>
<feature type="compositionally biased region" description="Pro residues" evidence="1">
    <location>
        <begin position="1250"/>
        <end position="1268"/>
    </location>
</feature>
<feature type="compositionally biased region" description="Basic and acidic residues" evidence="1">
    <location>
        <begin position="973"/>
        <end position="992"/>
    </location>
</feature>